<evidence type="ECO:0000256" key="4">
    <source>
        <dbReference type="SAM" id="SignalP"/>
    </source>
</evidence>
<name>A0A3B4BHG8_9GOBI</name>
<evidence type="ECO:0000256" key="1">
    <source>
        <dbReference type="ARBA" id="ARBA00004613"/>
    </source>
</evidence>
<dbReference type="InterPro" id="IPR041425">
    <property type="entry name" value="C3/4/5_MG1"/>
</dbReference>
<dbReference type="InterPro" id="IPR009048">
    <property type="entry name" value="A-macroglobulin_rcpt-bd"/>
</dbReference>
<dbReference type="Gene3D" id="2.60.40.1940">
    <property type="match status" value="1"/>
</dbReference>
<dbReference type="PANTHER" id="PTHR11412:SF81">
    <property type="entry name" value="COMPLEMENT C3"/>
    <property type="match status" value="1"/>
</dbReference>
<dbReference type="Gene3D" id="1.50.10.20">
    <property type="match status" value="1"/>
</dbReference>
<dbReference type="CDD" id="cd02896">
    <property type="entry name" value="complement_C3_C4_C5"/>
    <property type="match status" value="1"/>
</dbReference>
<dbReference type="Pfam" id="PF17790">
    <property type="entry name" value="MG1"/>
    <property type="match status" value="1"/>
</dbReference>
<dbReference type="Gene3D" id="2.60.120.1540">
    <property type="match status" value="1"/>
</dbReference>
<dbReference type="PROSITE" id="PS51257">
    <property type="entry name" value="PROKAR_LIPOPROTEIN"/>
    <property type="match status" value="1"/>
</dbReference>
<dbReference type="Gene3D" id="6.20.50.160">
    <property type="match status" value="1"/>
</dbReference>
<dbReference type="Pfam" id="PF17791">
    <property type="entry name" value="MG3"/>
    <property type="match status" value="1"/>
</dbReference>
<dbReference type="Pfam" id="PF01821">
    <property type="entry name" value="ANATO"/>
    <property type="match status" value="1"/>
</dbReference>
<protein>
    <recommendedName>
        <fullName evidence="5">Anaphylatoxin-like domain-containing protein</fullName>
    </recommendedName>
</protein>
<dbReference type="Pfam" id="PF07677">
    <property type="entry name" value="A2M_recep"/>
    <property type="match status" value="1"/>
</dbReference>
<dbReference type="GO" id="GO:0004866">
    <property type="term" value="F:endopeptidase inhibitor activity"/>
    <property type="evidence" value="ECO:0007669"/>
    <property type="project" value="InterPro"/>
</dbReference>
<dbReference type="SMART" id="SM01359">
    <property type="entry name" value="A2M_N_2"/>
    <property type="match status" value="1"/>
</dbReference>
<dbReference type="Gene3D" id="2.60.40.1930">
    <property type="match status" value="4"/>
</dbReference>
<dbReference type="InterPro" id="IPR011626">
    <property type="entry name" value="Alpha-macroglobulin_TED"/>
</dbReference>
<dbReference type="Gene3D" id="2.20.130.20">
    <property type="match status" value="1"/>
</dbReference>
<dbReference type="CDD" id="cd00017">
    <property type="entry name" value="ANATO"/>
    <property type="match status" value="1"/>
</dbReference>
<keyword evidence="4" id="KW-0732">Signal</keyword>
<dbReference type="InterPro" id="IPR019742">
    <property type="entry name" value="MacrogloblnA2_CS"/>
</dbReference>
<keyword evidence="3" id="KW-1015">Disulfide bond</keyword>
<dbReference type="Gene3D" id="1.20.91.20">
    <property type="entry name" value="Anaphylotoxins (complement system)"/>
    <property type="match status" value="1"/>
</dbReference>
<dbReference type="InterPro" id="IPR000020">
    <property type="entry name" value="Anaphylatoxin/fibulin"/>
</dbReference>
<dbReference type="Ensembl" id="ENSPMGT00000031218.1">
    <property type="protein sequence ID" value="ENSPMGP00000029333.1"/>
    <property type="gene ID" value="ENSPMGG00000023597.1"/>
</dbReference>
<dbReference type="InterPro" id="IPR011625">
    <property type="entry name" value="A2M_N_BRD"/>
</dbReference>
<dbReference type="InterPro" id="IPR036595">
    <property type="entry name" value="A-macroglobulin_rcpt-bd_sf"/>
</dbReference>
<evidence type="ECO:0000256" key="3">
    <source>
        <dbReference type="ARBA" id="ARBA00023157"/>
    </source>
</evidence>
<feature type="domain" description="Anaphylatoxin-like" evidence="5">
    <location>
        <begin position="618"/>
        <end position="653"/>
    </location>
</feature>
<dbReference type="InterPro" id="IPR041555">
    <property type="entry name" value="MG3"/>
</dbReference>
<dbReference type="SUPFAM" id="SSF47686">
    <property type="entry name" value="Anaphylotoxins (complement system)"/>
    <property type="match status" value="1"/>
</dbReference>
<dbReference type="SUPFAM" id="SSF49410">
    <property type="entry name" value="Alpha-macroglobulin receptor domain"/>
    <property type="match status" value="1"/>
</dbReference>
<sequence length="1324" mass="147840">MSRTVLWLLASLGLACFTAVTDVMSAPNLLRVGTVENIFVECQDCAGKPAMNVEITAWNYPTKNLKLNGTSVTLDAANKYQALGEFVIPPGSFEKNPKVKQYVYLKAAFPGFTLEKVVLVSFQSGYMFIQTDKTLYTPESMVRLVILTHSFHTITMATNLIVFVLCCMSMDSIGQWKIRSKFQSNPQESYSAEFEVKKYVLPSYEVKLTPEIAFFYFDSDSFQVSIKANYLFGKAVNGMAYVVFGVMEGEIRKVFPSSLQRIPINDGAGEAFLRKQHIIQTFPNKETLVGKSLFVTAMVHTESGSEMVEGEIRNIQIVKSPYVLNFDKTPKYFKPGMSFDVTVTVTNPDGSPAEGVPVVLSSGPNIHGTTRANGRTTLTVNTRSSDKTLTVTVRSHWKHIRIIKDFAFTIVFFMLCNFRQRPMMNILSRGQLVGFGRQLSDGQVTVVMIIPVTKKMLPSFRIIVYYHPTPSEVVSDSIWVDVDDSCMGTLKLEPKFPVVSYEPRRTFNLKVTGDPGATVGLVAVDKGVYVLNKKHLLTQKKIVEKADTGCTPGGGRNSMGVFFDAGLLFQTDTAEGTAYRQGNAPFTLHNSLKKRASTLFDVRTTLVSTYSNSLQRECCLDGMKNTPLSYDCATRKRYITDGKECEDAFLYCCEELAKQRSELKEDNLILARSEEDNSYMDSSEIISRTNFPESWQWVTFKIPQCGKRDCQTEMGIPLKDSITTWVFTGISLSQNTGICVGKPLDVVVYKEFFLDLKLPYSAVVGEQIELRAIIHNYIQDEVRIELIETPNVCSAASKRGKFTQEVSLGPSSTRAVMFVIIPMEKGSLRIEVKAAVKNSWHSDGVIKQLLVVVRTCQQYSPYPVTGISKIEMVPGTPSSTKIFVTDQVSPLLETVIGGSAMGKLIVLPTGCGEQNMYHMTKPVIATTYLDNTNQWESVGLGKRSDALSHIKTGFQNEMKYAKPDGSFAVWPNAKSSTWLTAYVVKVFAMASNLVAIPNSAICNAVQWLILNTQKPDGMFTEVKMVYHREYTGDVHGRDSDASLTAFCLIAMQESKRICEPIVNSLPNAVDKSVTYLEKRLPSLTNPYAVTITSYALANENRLNKETLYRFASSERDHWTSPLGHVFSLEATAYALLALVKGRVKEARPVVRWLTNQQKVGGGYGSTQATIMVYQAVSEYWTVAQEPDYNLDVKLKIPGRANLESFRFTRDNRHTTRTSSVSAHSSSGSLLTQYYAPPKDTLRIHYNKHFLLFCFYSFKNPKEAAKMSILDIALPTGFIPINDDLNALSEGRARVLSGWEFNKDLTDKGSLILYKDELLKNLLIN</sequence>
<dbReference type="InterPro" id="IPR050473">
    <property type="entry name" value="A2M/Complement_sys"/>
</dbReference>
<reference evidence="6" key="2">
    <citation type="submission" date="2025-09" db="UniProtKB">
        <authorList>
            <consortium name="Ensembl"/>
        </authorList>
    </citation>
    <scope>IDENTIFICATION</scope>
</reference>
<dbReference type="InterPro" id="IPR001599">
    <property type="entry name" value="Macroglobln_a2"/>
</dbReference>
<dbReference type="GO" id="GO:0005615">
    <property type="term" value="C:extracellular space"/>
    <property type="evidence" value="ECO:0007669"/>
    <property type="project" value="InterPro"/>
</dbReference>
<dbReference type="InterPro" id="IPR008930">
    <property type="entry name" value="Terpenoid_cyclase/PrenylTrfase"/>
</dbReference>
<dbReference type="PROSITE" id="PS00477">
    <property type="entry name" value="ALPHA_2_MACROGLOBULIN"/>
    <property type="match status" value="1"/>
</dbReference>
<proteinExistence type="predicted"/>
<dbReference type="FunFam" id="2.60.40.1940:FF:000001">
    <property type="entry name" value="Complement component C3"/>
    <property type="match status" value="1"/>
</dbReference>
<feature type="chain" id="PRO_5017221524" description="Anaphylatoxin-like domain-containing protein" evidence="4">
    <location>
        <begin position="26"/>
        <end position="1324"/>
    </location>
</feature>
<dbReference type="Gene3D" id="2.60.40.10">
    <property type="entry name" value="Immunoglobulins"/>
    <property type="match status" value="2"/>
</dbReference>
<dbReference type="InterPro" id="IPR013783">
    <property type="entry name" value="Ig-like_fold"/>
</dbReference>
<dbReference type="SMART" id="SM01360">
    <property type="entry name" value="A2M"/>
    <property type="match status" value="1"/>
</dbReference>
<evidence type="ECO:0000259" key="5">
    <source>
        <dbReference type="PROSITE" id="PS01178"/>
    </source>
</evidence>
<evidence type="ECO:0000313" key="6">
    <source>
        <dbReference type="Ensembl" id="ENSPMGP00000029333.1"/>
    </source>
</evidence>
<dbReference type="SUPFAM" id="SSF48239">
    <property type="entry name" value="Terpenoid cyclases/Protein prenyltransferases"/>
    <property type="match status" value="1"/>
</dbReference>
<dbReference type="Pfam" id="PF07703">
    <property type="entry name" value="A2M_BRD"/>
    <property type="match status" value="1"/>
</dbReference>
<accession>A0A3B4BHG8</accession>
<organism evidence="6 7">
    <name type="scientific">Periophthalmus magnuspinnatus</name>
    <dbReference type="NCBI Taxonomy" id="409849"/>
    <lineage>
        <taxon>Eukaryota</taxon>
        <taxon>Metazoa</taxon>
        <taxon>Chordata</taxon>
        <taxon>Craniata</taxon>
        <taxon>Vertebrata</taxon>
        <taxon>Euteleostomi</taxon>
        <taxon>Actinopterygii</taxon>
        <taxon>Neopterygii</taxon>
        <taxon>Teleostei</taxon>
        <taxon>Neoteleostei</taxon>
        <taxon>Acanthomorphata</taxon>
        <taxon>Gobiaria</taxon>
        <taxon>Gobiiformes</taxon>
        <taxon>Gobioidei</taxon>
        <taxon>Gobiidae</taxon>
        <taxon>Oxudercinae</taxon>
        <taxon>Periophthalmus</taxon>
    </lineage>
</organism>
<dbReference type="Proteomes" id="UP000261520">
    <property type="component" value="Unplaced"/>
</dbReference>
<dbReference type="InterPro" id="IPR018081">
    <property type="entry name" value="Anaphylatoxin_comp_syst"/>
</dbReference>
<dbReference type="Pfam" id="PF17789">
    <property type="entry name" value="MG4"/>
    <property type="match status" value="1"/>
</dbReference>
<dbReference type="InterPro" id="IPR040839">
    <property type="entry name" value="MG4"/>
</dbReference>
<evidence type="ECO:0000313" key="7">
    <source>
        <dbReference type="Proteomes" id="UP000261520"/>
    </source>
</evidence>
<comment type="subcellular location">
    <subcellularLocation>
        <location evidence="1">Secreted</location>
    </subcellularLocation>
</comment>
<dbReference type="Gene3D" id="2.60.40.690">
    <property type="entry name" value="Alpha-macroglobulin, receptor-binding domain"/>
    <property type="match status" value="1"/>
</dbReference>
<keyword evidence="2" id="KW-0964">Secreted</keyword>
<dbReference type="PANTHER" id="PTHR11412">
    <property type="entry name" value="MACROGLOBULIN / COMPLEMENT"/>
    <property type="match status" value="1"/>
</dbReference>
<dbReference type="SMART" id="SM00104">
    <property type="entry name" value="ANATO"/>
    <property type="match status" value="1"/>
</dbReference>
<dbReference type="Pfam" id="PF07678">
    <property type="entry name" value="TED_complement"/>
    <property type="match status" value="1"/>
</dbReference>
<dbReference type="Pfam" id="PF00207">
    <property type="entry name" value="A2M"/>
    <property type="match status" value="1"/>
</dbReference>
<evidence type="ECO:0000256" key="2">
    <source>
        <dbReference type="ARBA" id="ARBA00022525"/>
    </source>
</evidence>
<dbReference type="SMART" id="SM01419">
    <property type="entry name" value="Thiol-ester_cl"/>
    <property type="match status" value="1"/>
</dbReference>
<reference evidence="6" key="1">
    <citation type="submission" date="2025-08" db="UniProtKB">
        <authorList>
            <consortium name="Ensembl"/>
        </authorList>
    </citation>
    <scope>IDENTIFICATION</scope>
</reference>
<dbReference type="InterPro" id="IPR047565">
    <property type="entry name" value="Alpha-macroglob_thiol-ester_cl"/>
</dbReference>
<dbReference type="PROSITE" id="PS01178">
    <property type="entry name" value="ANAPHYLATOXIN_2"/>
    <property type="match status" value="1"/>
</dbReference>
<dbReference type="PROSITE" id="PS01177">
    <property type="entry name" value="ANAPHYLATOXIN_1"/>
    <property type="match status" value="1"/>
</dbReference>
<keyword evidence="7" id="KW-1185">Reference proteome</keyword>
<feature type="signal peptide" evidence="4">
    <location>
        <begin position="1"/>
        <end position="25"/>
    </location>
</feature>